<accession>A0A1M6X1Q6</accession>
<dbReference type="Gene3D" id="3.40.430.10">
    <property type="entry name" value="Dihydrofolate Reductase, subunit A"/>
    <property type="match status" value="1"/>
</dbReference>
<evidence type="ECO:0000259" key="1">
    <source>
        <dbReference type="Pfam" id="PF01872"/>
    </source>
</evidence>
<dbReference type="InterPro" id="IPR002734">
    <property type="entry name" value="RibDG_C"/>
</dbReference>
<dbReference type="GO" id="GO:0008703">
    <property type="term" value="F:5-amino-6-(5-phosphoribosylamino)uracil reductase activity"/>
    <property type="evidence" value="ECO:0007669"/>
    <property type="project" value="InterPro"/>
</dbReference>
<evidence type="ECO:0000313" key="2">
    <source>
        <dbReference type="EMBL" id="SEC92473.1"/>
    </source>
</evidence>
<protein>
    <submittedName>
        <fullName evidence="2">RibD C-terminal domain-containing protein</fullName>
    </submittedName>
</protein>
<dbReference type="RefSeq" id="WP_074819499.1">
    <property type="nucleotide sequence ID" value="NZ_FNTI01000001.1"/>
</dbReference>
<feature type="domain" description="Bacterial bifunctional deaminase-reductase C-terminal" evidence="1">
    <location>
        <begin position="8"/>
        <end position="207"/>
    </location>
</feature>
<dbReference type="SUPFAM" id="SSF53597">
    <property type="entry name" value="Dihydrofolate reductase-like"/>
    <property type="match status" value="1"/>
</dbReference>
<proteinExistence type="predicted"/>
<dbReference type="PANTHER" id="PTHR38011:SF12">
    <property type="entry name" value="BIFUNCTIONAL DEAMINASE-REDUCTASE DOMAIN PROTEIN"/>
    <property type="match status" value="1"/>
</dbReference>
<gene>
    <name evidence="2" type="ORF">SAMN05444171_2588</name>
</gene>
<dbReference type="GO" id="GO:0009231">
    <property type="term" value="P:riboflavin biosynthetic process"/>
    <property type="evidence" value="ECO:0007669"/>
    <property type="project" value="InterPro"/>
</dbReference>
<dbReference type="AlphaFoldDB" id="A0A1M6X1Q6"/>
<organism evidence="2 3">
    <name type="scientific">Bradyrhizobium lablabi</name>
    <dbReference type="NCBI Taxonomy" id="722472"/>
    <lineage>
        <taxon>Bacteria</taxon>
        <taxon>Pseudomonadati</taxon>
        <taxon>Pseudomonadota</taxon>
        <taxon>Alphaproteobacteria</taxon>
        <taxon>Hyphomicrobiales</taxon>
        <taxon>Nitrobacteraceae</taxon>
        <taxon>Bradyrhizobium</taxon>
    </lineage>
</organism>
<dbReference type="OrthoDB" id="2313602at2"/>
<dbReference type="PANTHER" id="PTHR38011">
    <property type="entry name" value="DIHYDROFOLATE REDUCTASE FAMILY PROTEIN (AFU_ORTHOLOGUE AFUA_8G06820)"/>
    <property type="match status" value="1"/>
</dbReference>
<dbReference type="EMBL" id="FNTI01000001">
    <property type="protein sequence ID" value="SEC92473.1"/>
    <property type="molecule type" value="Genomic_DNA"/>
</dbReference>
<reference evidence="2 3" key="1">
    <citation type="submission" date="2016-10" db="EMBL/GenBank/DDBJ databases">
        <authorList>
            <person name="de Groot N.N."/>
        </authorList>
    </citation>
    <scope>NUCLEOTIDE SEQUENCE [LARGE SCALE GENOMIC DNA]</scope>
    <source>
        <strain evidence="2 3">GAS522</strain>
    </source>
</reference>
<name>A0A1M6X1Q6_9BRAD</name>
<evidence type="ECO:0000313" key="3">
    <source>
        <dbReference type="Proteomes" id="UP000183208"/>
    </source>
</evidence>
<dbReference type="Proteomes" id="UP000183208">
    <property type="component" value="Unassembled WGS sequence"/>
</dbReference>
<dbReference type="Pfam" id="PF01872">
    <property type="entry name" value="RibD_C"/>
    <property type="match status" value="1"/>
</dbReference>
<dbReference type="InterPro" id="IPR024072">
    <property type="entry name" value="DHFR-like_dom_sf"/>
</dbReference>
<dbReference type="InterPro" id="IPR050765">
    <property type="entry name" value="Riboflavin_Biosynth_HTPR"/>
</dbReference>
<sequence length="216" mass="23100">MGKVRVSAFSVSLDGFAAGPGQDLQHPFGVGADAVPAWLRQTKMFHDMIGQPGGTTGIDDDVARSSMENIGAWIMGRNMFGPIRGPWPDESWKGWWGPNPPYHVPVFVLTHHARPPIEMEGGTVFHFVTDGIESALARAKQVAGARDIRIGGGASVIRQYLQARLIDEVRLAVAPVFVGAGENLFSGLNLPDLGYACVESTAGANATHVRAVRQSS</sequence>